<organism evidence="1">
    <name type="scientific">bioreactor metagenome</name>
    <dbReference type="NCBI Taxonomy" id="1076179"/>
    <lineage>
        <taxon>unclassified sequences</taxon>
        <taxon>metagenomes</taxon>
        <taxon>ecological metagenomes</taxon>
    </lineage>
</organism>
<proteinExistence type="predicted"/>
<sequence>MTAANIVQDHRPVVFIQKMQHAYFHVRLIDAKGAARIKIYLVHNSFSCLFIGFGKSSFCRIAFIVTAQRQKVFLFSDILFYPFCSSVFSLPGPQGGKKAFQKGGALLF</sequence>
<protein>
    <submittedName>
        <fullName evidence="1">Uncharacterized protein</fullName>
    </submittedName>
</protein>
<name>A0A645HN59_9ZZZZ</name>
<gene>
    <name evidence="1" type="ORF">SDC9_187208</name>
</gene>
<evidence type="ECO:0000313" key="1">
    <source>
        <dbReference type="EMBL" id="MPN39679.1"/>
    </source>
</evidence>
<comment type="caution">
    <text evidence="1">The sequence shown here is derived from an EMBL/GenBank/DDBJ whole genome shotgun (WGS) entry which is preliminary data.</text>
</comment>
<dbReference type="AlphaFoldDB" id="A0A645HN59"/>
<accession>A0A645HN59</accession>
<dbReference type="EMBL" id="VSSQ01095636">
    <property type="protein sequence ID" value="MPN39679.1"/>
    <property type="molecule type" value="Genomic_DNA"/>
</dbReference>
<reference evidence="1" key="1">
    <citation type="submission" date="2019-08" db="EMBL/GenBank/DDBJ databases">
        <authorList>
            <person name="Kucharzyk K."/>
            <person name="Murdoch R.W."/>
            <person name="Higgins S."/>
            <person name="Loffler F."/>
        </authorList>
    </citation>
    <scope>NUCLEOTIDE SEQUENCE</scope>
</reference>